<evidence type="ECO:0000256" key="1">
    <source>
        <dbReference type="ARBA" id="ARBA00004976"/>
    </source>
</evidence>
<dbReference type="InterPro" id="IPR043519">
    <property type="entry name" value="NT_sf"/>
</dbReference>
<dbReference type="AlphaFoldDB" id="A0A1E3A5G0"/>
<dbReference type="SUPFAM" id="SSF81301">
    <property type="entry name" value="Nucleotidyltransferase"/>
    <property type="match status" value="1"/>
</dbReference>
<dbReference type="UniPathway" id="UPA00908">
    <property type="reaction ID" value="UER00884"/>
</dbReference>
<dbReference type="EMBL" id="MCGH01000003">
    <property type="protein sequence ID" value="ODM04012.1"/>
    <property type="molecule type" value="Genomic_DNA"/>
</dbReference>
<dbReference type="PANTHER" id="PTHR47837">
    <property type="entry name" value="GTP PYROPHOSPHOKINASE YJBM"/>
    <property type="match status" value="1"/>
</dbReference>
<dbReference type="Pfam" id="PF04607">
    <property type="entry name" value="RelA_SpoT"/>
    <property type="match status" value="1"/>
</dbReference>
<dbReference type="Proteomes" id="UP000094869">
    <property type="component" value="Unassembled WGS sequence"/>
</dbReference>
<evidence type="ECO:0000313" key="3">
    <source>
        <dbReference type="EMBL" id="ODM04012.1"/>
    </source>
</evidence>
<dbReference type="GO" id="GO:0016301">
    <property type="term" value="F:kinase activity"/>
    <property type="evidence" value="ECO:0007669"/>
    <property type="project" value="UniProtKB-KW"/>
</dbReference>
<evidence type="ECO:0000313" key="4">
    <source>
        <dbReference type="EMBL" id="ODR44510.1"/>
    </source>
</evidence>
<feature type="domain" description="RelA/SpoT" evidence="2">
    <location>
        <begin position="55"/>
        <end position="181"/>
    </location>
</feature>
<dbReference type="EMBL" id="MEHD01000055">
    <property type="protein sequence ID" value="ODR44510.1"/>
    <property type="molecule type" value="Genomic_DNA"/>
</dbReference>
<dbReference type="Proteomes" id="UP000094271">
    <property type="component" value="Unassembled WGS sequence"/>
</dbReference>
<dbReference type="CDD" id="cd05399">
    <property type="entry name" value="NT_Rel-Spo_like"/>
    <property type="match status" value="1"/>
</dbReference>
<dbReference type="PATRIC" id="fig|1432052.4.peg.5347"/>
<keyword evidence="3" id="KW-0808">Transferase</keyword>
<dbReference type="RefSeq" id="WP_044971499.1">
    <property type="nucleotide sequence ID" value="NZ_DAWDRA010000248.1"/>
</dbReference>
<comment type="pathway">
    <text evidence="1">Purine metabolism; ppGpp biosynthesis; ppGpp from GTP: step 1/2.</text>
</comment>
<comment type="caution">
    <text evidence="3">The sequence shown here is derived from an EMBL/GenBank/DDBJ whole genome shotgun (WGS) entry which is preliminary data.</text>
</comment>
<dbReference type="OrthoDB" id="9789634at2"/>
<dbReference type="Proteomes" id="UP000094067">
    <property type="component" value="Unassembled WGS sequence"/>
</dbReference>
<dbReference type="PANTHER" id="PTHR47837:SF1">
    <property type="entry name" value="GTP PYROPHOSPHOKINASE YJBM"/>
    <property type="match status" value="1"/>
</dbReference>
<reference evidence="4 8" key="2">
    <citation type="submission" date="2016-08" db="EMBL/GenBank/DDBJ databases">
        <title>Characterization of Isolates of Eisenbergiella tayi Derived from Blood Cultures, Using Whole Genome Sequencing.</title>
        <authorList>
            <person name="Bernier A.-M."/>
            <person name="Burdz T."/>
            <person name="Wiebe D."/>
            <person name="Bernard K."/>
        </authorList>
    </citation>
    <scope>NUCLEOTIDE SEQUENCE [LARGE SCALE GENOMIC DNA]</scope>
    <source>
        <strain evidence="4 8">NML120146</strain>
    </source>
</reference>
<sequence>MEYFEMDITEKEKDLYGDQLILLTGTLTEFLSCMEMLRRYRKAVTGRDPVSSCRARIKKADSMTEKLRRMGLEVCRENALQKVYDAAGVRIICPFVEDVYSMVDLIMEIPGVRLFQAKDYIASPKPNGYRSYHMIIHFPLRFMGEAGADNSLWLELQLRTIAMDCWASIEHGLKYKKDISNQEFMKKELKRCADEIASTDLSLSTIREMIRENQEGRDGDKCVY</sequence>
<evidence type="ECO:0000313" key="7">
    <source>
        <dbReference type="Proteomes" id="UP000094271"/>
    </source>
</evidence>
<dbReference type="InterPro" id="IPR007685">
    <property type="entry name" value="RelA_SpoT"/>
</dbReference>
<dbReference type="Gene3D" id="1.10.287.860">
    <property type="entry name" value="Nucleotidyltransferase"/>
    <property type="match status" value="1"/>
</dbReference>
<dbReference type="InterPro" id="IPR052366">
    <property type="entry name" value="GTP_Pyrophosphokinase"/>
</dbReference>
<dbReference type="EMBL" id="MEHA01000026">
    <property type="protein sequence ID" value="ODR45564.1"/>
    <property type="molecule type" value="Genomic_DNA"/>
</dbReference>
<keyword evidence="8" id="KW-1185">Reference proteome</keyword>
<protein>
    <submittedName>
        <fullName evidence="3 4">GTP pyrophosphokinase</fullName>
        <ecNumber evidence="3">2.7.6.5</ecNumber>
    </submittedName>
</protein>
<accession>A0A1E3A5G0</accession>
<dbReference type="SMART" id="SM00954">
    <property type="entry name" value="RelA_SpoT"/>
    <property type="match status" value="1"/>
</dbReference>
<proteinExistence type="predicted"/>
<organism evidence="3 6">
    <name type="scientific">Eisenbergiella tayi</name>
    <dbReference type="NCBI Taxonomy" id="1432052"/>
    <lineage>
        <taxon>Bacteria</taxon>
        <taxon>Bacillati</taxon>
        <taxon>Bacillota</taxon>
        <taxon>Clostridia</taxon>
        <taxon>Lachnospirales</taxon>
        <taxon>Lachnospiraceae</taxon>
        <taxon>Eisenbergiella</taxon>
    </lineage>
</organism>
<dbReference type="Gene3D" id="3.30.460.10">
    <property type="entry name" value="Beta Polymerase, domain 2"/>
    <property type="match status" value="1"/>
</dbReference>
<evidence type="ECO:0000313" key="6">
    <source>
        <dbReference type="Proteomes" id="UP000094067"/>
    </source>
</evidence>
<evidence type="ECO:0000313" key="5">
    <source>
        <dbReference type="EMBL" id="ODR45564.1"/>
    </source>
</evidence>
<evidence type="ECO:0000259" key="2">
    <source>
        <dbReference type="SMART" id="SM00954"/>
    </source>
</evidence>
<dbReference type="GO" id="GO:0008728">
    <property type="term" value="F:GTP diphosphokinase activity"/>
    <property type="evidence" value="ECO:0007669"/>
    <property type="project" value="UniProtKB-EC"/>
</dbReference>
<keyword evidence="3" id="KW-0418">Kinase</keyword>
<evidence type="ECO:0000313" key="8">
    <source>
        <dbReference type="Proteomes" id="UP000094869"/>
    </source>
</evidence>
<dbReference type="GO" id="GO:0015970">
    <property type="term" value="P:guanosine tetraphosphate biosynthetic process"/>
    <property type="evidence" value="ECO:0007669"/>
    <property type="project" value="UniProtKB-UniPathway"/>
</dbReference>
<reference evidence="3 6" key="1">
    <citation type="submission" date="2016-07" db="EMBL/GenBank/DDBJ databases">
        <title>Characterization of isolates of Eisenbergiella tayi derived from blood cultures, using whole genome sequencing.</title>
        <authorList>
            <person name="Burdz T."/>
            <person name="Wiebe D."/>
            <person name="Huynh C."/>
            <person name="Bernard K."/>
        </authorList>
    </citation>
    <scope>NUCLEOTIDE SEQUENCE [LARGE SCALE GENOMIC DNA]</scope>
    <source>
        <strain evidence="3 6">NML 110608</strain>
    </source>
</reference>
<reference evidence="5 7" key="3">
    <citation type="submission" date="2016-08" db="EMBL/GenBank/DDBJ databases">
        <authorList>
            <person name="Seilhamer J.J."/>
        </authorList>
    </citation>
    <scope>NUCLEOTIDE SEQUENCE [LARGE SCALE GENOMIC DNA]</scope>
    <source>
        <strain evidence="5 7">NML150140-1</strain>
    </source>
</reference>
<name>A0A1E3A5G0_9FIRM</name>
<dbReference type="EC" id="2.7.6.5" evidence="3"/>
<gene>
    <name evidence="3" type="primary">ywaC_3</name>
    <name evidence="5" type="ORF">BEI59_26265</name>
    <name evidence="3" type="ORF">BEI61_04815</name>
    <name evidence="4" type="ORF">BEI63_30700</name>
</gene>